<accession>A0A9D1I629</accession>
<dbReference type="PANTHER" id="PTHR40446">
    <property type="entry name" value="N-ACETYLGLUCOSAMINE-1-PHOSPHODIESTER ALPHA-N-ACETYLGLUCOSAMINIDASE"/>
    <property type="match status" value="1"/>
</dbReference>
<dbReference type="InterPro" id="IPR018711">
    <property type="entry name" value="NAGPA"/>
</dbReference>
<evidence type="ECO:0000259" key="1">
    <source>
        <dbReference type="Pfam" id="PF09992"/>
    </source>
</evidence>
<organism evidence="2 3">
    <name type="scientific">Candidatus Egerieisoma faecipullorum</name>
    <dbReference type="NCBI Taxonomy" id="2840963"/>
    <lineage>
        <taxon>Bacteria</taxon>
        <taxon>Bacillati</taxon>
        <taxon>Bacillota</taxon>
        <taxon>Clostridia</taxon>
        <taxon>Eubacteriales</taxon>
        <taxon>Clostridiaceae</taxon>
        <taxon>Clostridiaceae incertae sedis</taxon>
        <taxon>Candidatus Egerieisoma</taxon>
    </lineage>
</organism>
<evidence type="ECO:0000313" key="3">
    <source>
        <dbReference type="Proteomes" id="UP000824089"/>
    </source>
</evidence>
<evidence type="ECO:0000313" key="2">
    <source>
        <dbReference type="EMBL" id="HIU28826.1"/>
    </source>
</evidence>
<reference evidence="2" key="1">
    <citation type="submission" date="2020-10" db="EMBL/GenBank/DDBJ databases">
        <authorList>
            <person name="Gilroy R."/>
        </authorList>
    </citation>
    <scope>NUCLEOTIDE SEQUENCE</scope>
    <source>
        <strain evidence="2">CHK195-4489</strain>
    </source>
</reference>
<name>A0A9D1I629_9CLOT</name>
<dbReference type="EMBL" id="DVMM01000016">
    <property type="protein sequence ID" value="HIU28826.1"/>
    <property type="molecule type" value="Genomic_DNA"/>
</dbReference>
<feature type="non-terminal residue" evidence="2">
    <location>
        <position position="1"/>
    </location>
</feature>
<dbReference type="GO" id="GO:0016798">
    <property type="term" value="F:hydrolase activity, acting on glycosyl bonds"/>
    <property type="evidence" value="ECO:0007669"/>
    <property type="project" value="UniProtKB-KW"/>
</dbReference>
<comment type="caution">
    <text evidence="2">The sequence shown here is derived from an EMBL/GenBank/DDBJ whole genome shotgun (WGS) entry which is preliminary data.</text>
</comment>
<proteinExistence type="predicted"/>
<dbReference type="PANTHER" id="PTHR40446:SF2">
    <property type="entry name" value="N-ACETYLGLUCOSAMINE-1-PHOSPHODIESTER ALPHA-N-ACETYLGLUCOSAMINIDASE"/>
    <property type="match status" value="1"/>
</dbReference>
<protein>
    <submittedName>
        <fullName evidence="2">Phosphodiester glycosidase family protein</fullName>
    </submittedName>
</protein>
<feature type="domain" description="Phosphodiester glycosidase" evidence="1">
    <location>
        <begin position="1"/>
        <end position="85"/>
    </location>
</feature>
<keyword evidence="2" id="KW-0378">Hydrolase</keyword>
<dbReference type="Pfam" id="PF09992">
    <property type="entry name" value="NAGPA"/>
    <property type="match status" value="1"/>
</dbReference>
<gene>
    <name evidence="2" type="ORF">IAD50_00855</name>
</gene>
<keyword evidence="2" id="KW-0326">Glycosidase</keyword>
<reference evidence="2" key="2">
    <citation type="journal article" date="2021" name="PeerJ">
        <title>Extensive microbial diversity within the chicken gut microbiome revealed by metagenomics and culture.</title>
        <authorList>
            <person name="Gilroy R."/>
            <person name="Ravi A."/>
            <person name="Getino M."/>
            <person name="Pursley I."/>
            <person name="Horton D.L."/>
            <person name="Alikhan N.F."/>
            <person name="Baker D."/>
            <person name="Gharbi K."/>
            <person name="Hall N."/>
            <person name="Watson M."/>
            <person name="Adriaenssens E.M."/>
            <person name="Foster-Nyarko E."/>
            <person name="Jarju S."/>
            <person name="Secka A."/>
            <person name="Antonio M."/>
            <person name="Oren A."/>
            <person name="Chaudhuri R.R."/>
            <person name="La Ragione R."/>
            <person name="Hildebrand F."/>
            <person name="Pallen M.J."/>
        </authorList>
    </citation>
    <scope>NUCLEOTIDE SEQUENCE</scope>
    <source>
        <strain evidence="2">CHK195-4489</strain>
    </source>
</reference>
<dbReference type="Proteomes" id="UP000824089">
    <property type="component" value="Unassembled WGS sequence"/>
</dbReference>
<sequence>TAIGQRADGAFLILTIDGRQPSSMGATYEDLIEIMMNYGAVNAANLDGGSSTYMVQNSETENNPQIITQCASLYGPRKMATSILVGRVDQINTQYE</sequence>
<dbReference type="AlphaFoldDB" id="A0A9D1I629"/>